<sequence>MENINCLVFLIKKIIELIIKEVVNYLNVVNVNIKTLSCTITVENQISLAQNKAESIMNKRDSSESADKMCEKCNKKIGKPPELSDNVSFDIEFAYKIYEK</sequence>
<comment type="caution">
    <text evidence="1">The sequence shown here is derived from an EMBL/GenBank/DDBJ whole genome shotgun (WGS) entry which is preliminary data.</text>
</comment>
<proteinExistence type="predicted"/>
<evidence type="ECO:0000313" key="1">
    <source>
        <dbReference type="EMBL" id="CAG8731308.1"/>
    </source>
</evidence>
<keyword evidence="2" id="KW-1185">Reference proteome</keyword>
<name>A0ABN7V6E6_GIGMA</name>
<dbReference type="Proteomes" id="UP000789901">
    <property type="component" value="Unassembled WGS sequence"/>
</dbReference>
<protein>
    <submittedName>
        <fullName evidence="1">36079_t:CDS:1</fullName>
    </submittedName>
</protein>
<dbReference type="EMBL" id="CAJVQB010009552">
    <property type="protein sequence ID" value="CAG8731308.1"/>
    <property type="molecule type" value="Genomic_DNA"/>
</dbReference>
<gene>
    <name evidence="1" type="ORF">GMARGA_LOCUS14419</name>
</gene>
<evidence type="ECO:0000313" key="2">
    <source>
        <dbReference type="Proteomes" id="UP000789901"/>
    </source>
</evidence>
<accession>A0ABN7V6E6</accession>
<organism evidence="1 2">
    <name type="scientific">Gigaspora margarita</name>
    <dbReference type="NCBI Taxonomy" id="4874"/>
    <lineage>
        <taxon>Eukaryota</taxon>
        <taxon>Fungi</taxon>
        <taxon>Fungi incertae sedis</taxon>
        <taxon>Mucoromycota</taxon>
        <taxon>Glomeromycotina</taxon>
        <taxon>Glomeromycetes</taxon>
        <taxon>Diversisporales</taxon>
        <taxon>Gigasporaceae</taxon>
        <taxon>Gigaspora</taxon>
    </lineage>
</organism>
<reference evidence="1 2" key="1">
    <citation type="submission" date="2021-06" db="EMBL/GenBank/DDBJ databases">
        <authorList>
            <person name="Kallberg Y."/>
            <person name="Tangrot J."/>
            <person name="Rosling A."/>
        </authorList>
    </citation>
    <scope>NUCLEOTIDE SEQUENCE [LARGE SCALE GENOMIC DNA]</scope>
    <source>
        <strain evidence="1 2">120-4 pot B 10/14</strain>
    </source>
</reference>